<accession>A0A8S9Q3A8</accession>
<reference evidence="2" key="1">
    <citation type="submission" date="2019-12" db="EMBL/GenBank/DDBJ databases">
        <title>Genome sequencing and annotation of Brassica cretica.</title>
        <authorList>
            <person name="Studholme D.J."/>
            <person name="Sarris P."/>
        </authorList>
    </citation>
    <scope>NUCLEOTIDE SEQUENCE</scope>
    <source>
        <strain evidence="2">PFS-109/04</strain>
        <tissue evidence="2">Leaf</tissue>
    </source>
</reference>
<organism evidence="2 3">
    <name type="scientific">Brassica cretica</name>
    <name type="common">Mustard</name>
    <dbReference type="NCBI Taxonomy" id="69181"/>
    <lineage>
        <taxon>Eukaryota</taxon>
        <taxon>Viridiplantae</taxon>
        <taxon>Streptophyta</taxon>
        <taxon>Embryophyta</taxon>
        <taxon>Tracheophyta</taxon>
        <taxon>Spermatophyta</taxon>
        <taxon>Magnoliopsida</taxon>
        <taxon>eudicotyledons</taxon>
        <taxon>Gunneridae</taxon>
        <taxon>Pentapetalae</taxon>
        <taxon>rosids</taxon>
        <taxon>malvids</taxon>
        <taxon>Brassicales</taxon>
        <taxon>Brassicaceae</taxon>
        <taxon>Brassiceae</taxon>
        <taxon>Brassica</taxon>
    </lineage>
</organism>
<evidence type="ECO:0000313" key="3">
    <source>
        <dbReference type="Proteomes" id="UP000712600"/>
    </source>
</evidence>
<name>A0A8S9Q3A8_BRACR</name>
<proteinExistence type="predicted"/>
<protein>
    <submittedName>
        <fullName evidence="2">Uncharacterized protein</fullName>
    </submittedName>
</protein>
<feature type="region of interest" description="Disordered" evidence="1">
    <location>
        <begin position="30"/>
        <end position="184"/>
    </location>
</feature>
<sequence length="276" mass="30909">MAVVLNPTVGYFILVVTSSPLLDNHVSVLNQSSSPTRKDRRTHSSYDKARNDDRLTSSYRERVDRHGNPFGNRVSLESNRVQGPRNKIAPTSTIDHSYQKYRSIQPEGAAPYNTSPPYVRSSYQPELVREGSKESQQSSKLQWRSKDTRQEDKNKDNSLQTTPTRKTVERHLEASDFPPPHIPTTDEVLEDINEATLRYMNVDDPVERAARQQRVVESELNGMVEETVNNIITAAESAVAASIAPILPTSPTLTSTQEAGHLCEDVTCLRGSHLLD</sequence>
<feature type="compositionally biased region" description="Basic and acidic residues" evidence="1">
    <location>
        <begin position="144"/>
        <end position="156"/>
    </location>
</feature>
<feature type="compositionally biased region" description="Polar residues" evidence="1">
    <location>
        <begin position="112"/>
        <end position="124"/>
    </location>
</feature>
<evidence type="ECO:0000256" key="1">
    <source>
        <dbReference type="SAM" id="MobiDB-lite"/>
    </source>
</evidence>
<dbReference type="Proteomes" id="UP000712600">
    <property type="component" value="Unassembled WGS sequence"/>
</dbReference>
<evidence type="ECO:0000313" key="2">
    <source>
        <dbReference type="EMBL" id="KAF3525132.1"/>
    </source>
</evidence>
<feature type="compositionally biased region" description="Polar residues" evidence="1">
    <location>
        <begin position="89"/>
        <end position="102"/>
    </location>
</feature>
<feature type="compositionally biased region" description="Basic and acidic residues" evidence="1">
    <location>
        <begin position="42"/>
        <end position="67"/>
    </location>
</feature>
<comment type="caution">
    <text evidence="2">The sequence shown here is derived from an EMBL/GenBank/DDBJ whole genome shotgun (WGS) entry which is preliminary data.</text>
</comment>
<dbReference type="EMBL" id="QGKX02001347">
    <property type="protein sequence ID" value="KAF3525132.1"/>
    <property type="molecule type" value="Genomic_DNA"/>
</dbReference>
<dbReference type="AlphaFoldDB" id="A0A8S9Q3A8"/>
<gene>
    <name evidence="2" type="ORF">F2Q69_00050541</name>
</gene>